<dbReference type="InterPro" id="IPR008972">
    <property type="entry name" value="Cupredoxin"/>
</dbReference>
<dbReference type="Proteomes" id="UP000680750">
    <property type="component" value="Chromosome"/>
</dbReference>
<organism evidence="3 4">
    <name type="scientific">Actinocatenispora sera</name>
    <dbReference type="NCBI Taxonomy" id="390989"/>
    <lineage>
        <taxon>Bacteria</taxon>
        <taxon>Bacillati</taxon>
        <taxon>Actinomycetota</taxon>
        <taxon>Actinomycetes</taxon>
        <taxon>Micromonosporales</taxon>
        <taxon>Micromonosporaceae</taxon>
        <taxon>Actinocatenispora</taxon>
    </lineage>
</organism>
<evidence type="ECO:0000313" key="3">
    <source>
        <dbReference type="EMBL" id="BCJ26625.1"/>
    </source>
</evidence>
<keyword evidence="4" id="KW-1185">Reference proteome</keyword>
<dbReference type="Pfam" id="PF13473">
    <property type="entry name" value="Cupredoxin_1"/>
    <property type="match status" value="1"/>
</dbReference>
<accession>A0A810KVC6</accession>
<feature type="domain" description="EfeO-type cupredoxin-like" evidence="2">
    <location>
        <begin position="90"/>
        <end position="176"/>
    </location>
</feature>
<feature type="region of interest" description="Disordered" evidence="1">
    <location>
        <begin position="1"/>
        <end position="27"/>
    </location>
</feature>
<name>A0A810KVC6_9ACTN</name>
<sequence>MRKMARLAAPAPAAAQRRAGQRTRSAGLTARTLAPAQHRGGRRARIVIPTALLGVALTAGGCGFAGAHGSGVHGGSSAGNRVGTATTGANGVQHITVKGDENMRFTPNVIKAHPGKLEITLVTTGATPHDLQVTKLHANTGMVKKGKPGEVEVDLSSAGRYDFVCTYHVRQHMTGVIEVS</sequence>
<reference evidence="3" key="1">
    <citation type="submission" date="2020-08" db="EMBL/GenBank/DDBJ databases">
        <title>Whole genome shotgun sequence of Actinocatenispora sera NBRC 101916.</title>
        <authorList>
            <person name="Komaki H."/>
            <person name="Tamura T."/>
        </authorList>
    </citation>
    <scope>NUCLEOTIDE SEQUENCE</scope>
    <source>
        <strain evidence="3">NBRC 101916</strain>
    </source>
</reference>
<gene>
    <name evidence="3" type="ORF">Asera_07330</name>
</gene>
<evidence type="ECO:0000256" key="1">
    <source>
        <dbReference type="SAM" id="MobiDB-lite"/>
    </source>
</evidence>
<dbReference type="SUPFAM" id="SSF49503">
    <property type="entry name" value="Cupredoxins"/>
    <property type="match status" value="1"/>
</dbReference>
<dbReference type="AlphaFoldDB" id="A0A810KVC6"/>
<evidence type="ECO:0000259" key="2">
    <source>
        <dbReference type="Pfam" id="PF13473"/>
    </source>
</evidence>
<dbReference type="Gene3D" id="2.60.40.420">
    <property type="entry name" value="Cupredoxins - blue copper proteins"/>
    <property type="match status" value="1"/>
</dbReference>
<dbReference type="EMBL" id="AP023354">
    <property type="protein sequence ID" value="BCJ26625.1"/>
    <property type="molecule type" value="Genomic_DNA"/>
</dbReference>
<dbReference type="OrthoDB" id="5189991at2"/>
<evidence type="ECO:0000313" key="4">
    <source>
        <dbReference type="Proteomes" id="UP000680750"/>
    </source>
</evidence>
<dbReference type="KEGG" id="aser:Asera_07330"/>
<dbReference type="InterPro" id="IPR028096">
    <property type="entry name" value="EfeO_Cupredoxin"/>
</dbReference>
<proteinExistence type="predicted"/>
<protein>
    <recommendedName>
        <fullName evidence="2">EfeO-type cupredoxin-like domain-containing protein</fullName>
    </recommendedName>
</protein>